<feature type="compositionally biased region" description="Basic and acidic residues" evidence="1">
    <location>
        <begin position="18"/>
        <end position="30"/>
    </location>
</feature>
<organism evidence="2 3">
    <name type="scientific">Tangfeifania diversioriginum</name>
    <dbReference type="NCBI Taxonomy" id="1168035"/>
    <lineage>
        <taxon>Bacteria</taxon>
        <taxon>Pseudomonadati</taxon>
        <taxon>Bacteroidota</taxon>
        <taxon>Bacteroidia</taxon>
        <taxon>Marinilabiliales</taxon>
        <taxon>Prolixibacteraceae</taxon>
        <taxon>Tangfeifania</taxon>
    </lineage>
</organism>
<evidence type="ECO:0000313" key="3">
    <source>
        <dbReference type="Proteomes" id="UP000184050"/>
    </source>
</evidence>
<feature type="region of interest" description="Disordered" evidence="1">
    <location>
        <begin position="1"/>
        <end position="30"/>
    </location>
</feature>
<sequence length="30" mass="3338">MKTIKTQSLPVADNVQENENHENNKGRGGK</sequence>
<dbReference type="EMBL" id="FQZE01000077">
    <property type="protein sequence ID" value="SHK12210.1"/>
    <property type="molecule type" value="Genomic_DNA"/>
</dbReference>
<gene>
    <name evidence="2" type="ORF">SAMN05444280_1772</name>
</gene>
<proteinExistence type="predicted"/>
<evidence type="ECO:0000256" key="1">
    <source>
        <dbReference type="SAM" id="MobiDB-lite"/>
    </source>
</evidence>
<dbReference type="Proteomes" id="UP000184050">
    <property type="component" value="Unassembled WGS sequence"/>
</dbReference>
<reference evidence="2 3" key="1">
    <citation type="submission" date="2016-11" db="EMBL/GenBank/DDBJ databases">
        <authorList>
            <person name="Jaros S."/>
            <person name="Januszkiewicz K."/>
            <person name="Wedrychowicz H."/>
        </authorList>
    </citation>
    <scope>NUCLEOTIDE SEQUENCE [LARGE SCALE GENOMIC DNA]</scope>
    <source>
        <strain evidence="2 3">DSM 27063</strain>
    </source>
</reference>
<evidence type="ECO:0000313" key="2">
    <source>
        <dbReference type="EMBL" id="SHK12210.1"/>
    </source>
</evidence>
<keyword evidence="3" id="KW-1185">Reference proteome</keyword>
<protein>
    <submittedName>
        <fullName evidence="2">Uncharacterized protein</fullName>
    </submittedName>
</protein>
<accession>A0A1M6PWB6</accession>
<dbReference type="STRING" id="1168035.SAMN05444280_1772"/>
<name>A0A1M6PWB6_9BACT</name>
<dbReference type="AlphaFoldDB" id="A0A1M6PWB6"/>